<keyword evidence="3" id="KW-1185">Reference proteome</keyword>
<sequence>MVKHDLLGVGGIVNTEDLVSVFERQAEHYDSRWQKVAPVYLGLYFLLESVFSSLSVKARVLCVGVGTGKELLYLAAKFPGWRFTAVEPSLAMLDVCRRNAEAAGIAERCQFHHGFLDSLPEADNSYDAATCFLVSQFILNQQDRVAFFEQIARKLKLGAILATADLCADTESVQYDELLPMWCSFMSGARATTEQIDRTKDAYTRDVAVLSADKVTAIIAAGGFELPVPFFQSGLLQGWFTRRI</sequence>
<dbReference type="InterPro" id="IPR029063">
    <property type="entry name" value="SAM-dependent_MTases_sf"/>
</dbReference>
<evidence type="ECO:0000259" key="1">
    <source>
        <dbReference type="Pfam" id="PF13649"/>
    </source>
</evidence>
<reference evidence="3" key="1">
    <citation type="journal article" date="2019" name="Int. J. Syst. Evol. Microbiol.">
        <title>The Global Catalogue of Microorganisms (GCM) 10K type strain sequencing project: providing services to taxonomists for standard genome sequencing and annotation.</title>
        <authorList>
            <consortium name="The Broad Institute Genomics Platform"/>
            <consortium name="The Broad Institute Genome Sequencing Center for Infectious Disease"/>
            <person name="Wu L."/>
            <person name="Ma J."/>
        </authorList>
    </citation>
    <scope>NUCLEOTIDE SEQUENCE [LARGE SCALE GENOMIC DNA]</scope>
    <source>
        <strain evidence="3">JCM 14331</strain>
    </source>
</reference>
<comment type="caution">
    <text evidence="2">The sequence shown here is derived from an EMBL/GenBank/DDBJ whole genome shotgun (WGS) entry which is preliminary data.</text>
</comment>
<accession>A0ABP3P8C6</accession>
<dbReference type="Pfam" id="PF13649">
    <property type="entry name" value="Methyltransf_25"/>
    <property type="match status" value="1"/>
</dbReference>
<evidence type="ECO:0000313" key="3">
    <source>
        <dbReference type="Proteomes" id="UP001501169"/>
    </source>
</evidence>
<dbReference type="SUPFAM" id="SSF53335">
    <property type="entry name" value="S-adenosyl-L-methionine-dependent methyltransferases"/>
    <property type="match status" value="1"/>
</dbReference>
<dbReference type="CDD" id="cd02440">
    <property type="entry name" value="AdoMet_MTases"/>
    <property type="match status" value="1"/>
</dbReference>
<feature type="domain" description="Methyltransferase" evidence="1">
    <location>
        <begin position="60"/>
        <end position="157"/>
    </location>
</feature>
<dbReference type="GO" id="GO:0008168">
    <property type="term" value="F:methyltransferase activity"/>
    <property type="evidence" value="ECO:0007669"/>
    <property type="project" value="UniProtKB-KW"/>
</dbReference>
<dbReference type="GO" id="GO:0032259">
    <property type="term" value="P:methylation"/>
    <property type="evidence" value="ECO:0007669"/>
    <property type="project" value="UniProtKB-KW"/>
</dbReference>
<dbReference type="PANTHER" id="PTHR44068">
    <property type="entry name" value="ZGC:194242"/>
    <property type="match status" value="1"/>
</dbReference>
<protein>
    <submittedName>
        <fullName evidence="2">Class I SAM-dependent methyltransferase</fullName>
    </submittedName>
</protein>
<keyword evidence="2" id="KW-0489">Methyltransferase</keyword>
<proteinExistence type="predicted"/>
<dbReference type="PANTHER" id="PTHR44068:SF11">
    <property type="entry name" value="GERANYL DIPHOSPHATE 2-C-METHYLTRANSFERASE"/>
    <property type="match status" value="1"/>
</dbReference>
<dbReference type="Gene3D" id="3.40.50.150">
    <property type="entry name" value="Vaccinia Virus protein VP39"/>
    <property type="match status" value="1"/>
</dbReference>
<evidence type="ECO:0000313" key="2">
    <source>
        <dbReference type="EMBL" id="GAA0562361.1"/>
    </source>
</evidence>
<dbReference type="EMBL" id="BAAAEO010000005">
    <property type="protein sequence ID" value="GAA0562361.1"/>
    <property type="molecule type" value="Genomic_DNA"/>
</dbReference>
<dbReference type="InterPro" id="IPR050447">
    <property type="entry name" value="Erg6_SMT_methyltransf"/>
</dbReference>
<gene>
    <name evidence="2" type="ORF">GCM10009098_33130</name>
</gene>
<dbReference type="InterPro" id="IPR041698">
    <property type="entry name" value="Methyltransf_25"/>
</dbReference>
<dbReference type="Proteomes" id="UP001501169">
    <property type="component" value="Unassembled WGS sequence"/>
</dbReference>
<name>A0ABP3P8C6_9GAMM</name>
<keyword evidence="2" id="KW-0808">Transferase</keyword>
<organism evidence="2 3">
    <name type="scientific">Rheinheimera aquimaris</name>
    <dbReference type="NCBI Taxonomy" id="412437"/>
    <lineage>
        <taxon>Bacteria</taxon>
        <taxon>Pseudomonadati</taxon>
        <taxon>Pseudomonadota</taxon>
        <taxon>Gammaproteobacteria</taxon>
        <taxon>Chromatiales</taxon>
        <taxon>Chromatiaceae</taxon>
        <taxon>Rheinheimera</taxon>
    </lineage>
</organism>